<sequence>MAKGGGGCSGKDSGFGDGGASGFGEDGGFGDGGSSGFGDGGVSSGGGGSNQIGLDQLWIMQNSSEKQANLETPKAKAAVMATFKASASATRTEETEGREEDPFWITESCGFLIIHPTPQS</sequence>
<dbReference type="Proteomes" id="UP000008694">
    <property type="component" value="Unassembled WGS sequence"/>
</dbReference>
<name>D7KNT0_ARALL</name>
<proteinExistence type="predicted"/>
<keyword evidence="3" id="KW-1185">Reference proteome</keyword>
<dbReference type="EMBL" id="GL348713">
    <property type="protein sequence ID" value="EFH70248.1"/>
    <property type="molecule type" value="Genomic_DNA"/>
</dbReference>
<feature type="compositionally biased region" description="Gly residues" evidence="1">
    <location>
        <begin position="1"/>
        <end position="50"/>
    </location>
</feature>
<evidence type="ECO:0000256" key="1">
    <source>
        <dbReference type="SAM" id="MobiDB-lite"/>
    </source>
</evidence>
<organism evidence="3">
    <name type="scientific">Arabidopsis lyrata subsp. lyrata</name>
    <name type="common">Lyre-leaved rock-cress</name>
    <dbReference type="NCBI Taxonomy" id="81972"/>
    <lineage>
        <taxon>Eukaryota</taxon>
        <taxon>Viridiplantae</taxon>
        <taxon>Streptophyta</taxon>
        <taxon>Embryophyta</taxon>
        <taxon>Tracheophyta</taxon>
        <taxon>Spermatophyta</taxon>
        <taxon>Magnoliopsida</taxon>
        <taxon>eudicotyledons</taxon>
        <taxon>Gunneridae</taxon>
        <taxon>Pentapetalae</taxon>
        <taxon>rosids</taxon>
        <taxon>malvids</taxon>
        <taxon>Brassicales</taxon>
        <taxon>Brassicaceae</taxon>
        <taxon>Camelineae</taxon>
        <taxon>Arabidopsis</taxon>
    </lineage>
</organism>
<dbReference type="HOGENOM" id="CLU_2052823_0_0_1"/>
<gene>
    <name evidence="2" type="ORF">ARALYDRAFT_681565</name>
</gene>
<feature type="region of interest" description="Disordered" evidence="1">
    <location>
        <begin position="1"/>
        <end position="52"/>
    </location>
</feature>
<evidence type="ECO:0000313" key="3">
    <source>
        <dbReference type="Proteomes" id="UP000008694"/>
    </source>
</evidence>
<dbReference type="Gramene" id="Al_scaffold_0001_3888">
    <property type="protein sequence ID" value="Al_scaffold_0001_3888"/>
    <property type="gene ID" value="Al_scaffold_0001_3888"/>
</dbReference>
<evidence type="ECO:0000313" key="2">
    <source>
        <dbReference type="EMBL" id="EFH70248.1"/>
    </source>
</evidence>
<dbReference type="AlphaFoldDB" id="D7KNT0"/>
<accession>D7KNT0</accession>
<protein>
    <submittedName>
        <fullName evidence="2">Predicted protein</fullName>
    </submittedName>
</protein>
<reference evidence="3" key="1">
    <citation type="journal article" date="2011" name="Nat. Genet.">
        <title>The Arabidopsis lyrata genome sequence and the basis of rapid genome size change.</title>
        <authorList>
            <person name="Hu T.T."/>
            <person name="Pattyn P."/>
            <person name="Bakker E.G."/>
            <person name="Cao J."/>
            <person name="Cheng J.-F."/>
            <person name="Clark R.M."/>
            <person name="Fahlgren N."/>
            <person name="Fawcett J.A."/>
            <person name="Grimwood J."/>
            <person name="Gundlach H."/>
            <person name="Haberer G."/>
            <person name="Hollister J.D."/>
            <person name="Ossowski S."/>
            <person name="Ottilar R.P."/>
            <person name="Salamov A.A."/>
            <person name="Schneeberger K."/>
            <person name="Spannagl M."/>
            <person name="Wang X."/>
            <person name="Yang L."/>
            <person name="Nasrallah M.E."/>
            <person name="Bergelson J."/>
            <person name="Carrington J.C."/>
            <person name="Gaut B.S."/>
            <person name="Schmutz J."/>
            <person name="Mayer K.F.X."/>
            <person name="Van de Peer Y."/>
            <person name="Grigoriev I.V."/>
            <person name="Nordborg M."/>
            <person name="Weigel D."/>
            <person name="Guo Y.-L."/>
        </authorList>
    </citation>
    <scope>NUCLEOTIDE SEQUENCE [LARGE SCALE GENOMIC DNA]</scope>
    <source>
        <strain evidence="3">cv. MN47</strain>
    </source>
</reference>